<reference evidence="1" key="1">
    <citation type="journal article" date="2020" name="Nature">
        <title>Giant virus diversity and host interactions through global metagenomics.</title>
        <authorList>
            <person name="Schulz F."/>
            <person name="Roux S."/>
            <person name="Paez-Espino D."/>
            <person name="Jungbluth S."/>
            <person name="Walsh D.A."/>
            <person name="Denef V.J."/>
            <person name="McMahon K.D."/>
            <person name="Konstantinidis K.T."/>
            <person name="Eloe-Fadrosh E.A."/>
            <person name="Kyrpides N.C."/>
            <person name="Woyke T."/>
        </authorList>
    </citation>
    <scope>NUCLEOTIDE SEQUENCE</scope>
    <source>
        <strain evidence="1">GVMAG-M-3300023179-114</strain>
    </source>
</reference>
<dbReference type="GO" id="GO:0006352">
    <property type="term" value="P:DNA-templated transcription initiation"/>
    <property type="evidence" value="ECO:0007669"/>
    <property type="project" value="InterPro"/>
</dbReference>
<evidence type="ECO:0000313" key="1">
    <source>
        <dbReference type="EMBL" id="QHT23141.1"/>
    </source>
</evidence>
<protein>
    <submittedName>
        <fullName evidence="1">Uncharacterized protein</fullName>
    </submittedName>
</protein>
<dbReference type="InterPro" id="IPR013325">
    <property type="entry name" value="RNA_pol_sigma_r2"/>
</dbReference>
<dbReference type="AlphaFoldDB" id="A0A6C0E3F9"/>
<sequence>MQLFQIITIITFTYYVSNYFVNSAKIYLSNSQWKMIHHLLEHKQLTLPMKHKLNTVLFHCYDDWACYKAKEFKKIHNYKCNHIPVDELQMYARVGLIHAIRNYKGKSVFSHYANIYIQGELYKGMTELHPLTCISPRDRKNKTLPSIKKKHVLTTYFLGNNEWMIDKIQSYKNNLDNEILNKCIIKEEFWKTIDKQSNIKTKRMIHYKFDYEWNQLRTNKQVAELMGCSQEHVRKTIKNLCL</sequence>
<dbReference type="SUPFAM" id="SSF88946">
    <property type="entry name" value="Sigma2 domain of RNA polymerase sigma factors"/>
    <property type="match status" value="1"/>
</dbReference>
<dbReference type="GO" id="GO:0003700">
    <property type="term" value="F:DNA-binding transcription factor activity"/>
    <property type="evidence" value="ECO:0007669"/>
    <property type="project" value="InterPro"/>
</dbReference>
<proteinExistence type="predicted"/>
<accession>A0A6C0E3F9</accession>
<dbReference type="EMBL" id="MN739726">
    <property type="protein sequence ID" value="QHT23141.1"/>
    <property type="molecule type" value="Genomic_DNA"/>
</dbReference>
<organism evidence="1">
    <name type="scientific">viral metagenome</name>
    <dbReference type="NCBI Taxonomy" id="1070528"/>
    <lineage>
        <taxon>unclassified sequences</taxon>
        <taxon>metagenomes</taxon>
        <taxon>organismal metagenomes</taxon>
    </lineage>
</organism>
<name>A0A6C0E3F9_9ZZZZ</name>